<evidence type="ECO:0000313" key="3">
    <source>
        <dbReference type="EMBL" id="QDT74976.1"/>
    </source>
</evidence>
<dbReference type="InterPro" id="IPR003156">
    <property type="entry name" value="DHHA1_dom"/>
</dbReference>
<keyword evidence="4" id="KW-1185">Reference proteome</keyword>
<gene>
    <name evidence="3" type="ORF">I41_41810</name>
</gene>
<dbReference type="PANTHER" id="PTHR47618:SF1">
    <property type="entry name" value="BIFUNCTIONAL OLIGORIBONUCLEASE AND PAP PHOSPHATASE NRNA"/>
    <property type="match status" value="1"/>
</dbReference>
<dbReference type="AlphaFoldDB" id="A0A517U2X6"/>
<dbReference type="Gene3D" id="3.10.310.30">
    <property type="match status" value="1"/>
</dbReference>
<dbReference type="Pfam" id="PF01368">
    <property type="entry name" value="DHH"/>
    <property type="match status" value="1"/>
</dbReference>
<dbReference type="GO" id="GO:0016787">
    <property type="term" value="F:hydrolase activity"/>
    <property type="evidence" value="ECO:0007669"/>
    <property type="project" value="UniProtKB-KW"/>
</dbReference>
<dbReference type="PANTHER" id="PTHR47618">
    <property type="entry name" value="BIFUNCTIONAL OLIGORIBONUCLEASE AND PAP PHOSPHATASE NRNA"/>
    <property type="match status" value="1"/>
</dbReference>
<dbReference type="RefSeq" id="WP_145434684.1">
    <property type="nucleotide sequence ID" value="NZ_CP036339.1"/>
</dbReference>
<dbReference type="SUPFAM" id="SSF64182">
    <property type="entry name" value="DHH phosphoesterases"/>
    <property type="match status" value="1"/>
</dbReference>
<evidence type="ECO:0000313" key="4">
    <source>
        <dbReference type="Proteomes" id="UP000317909"/>
    </source>
</evidence>
<protein>
    <submittedName>
        <fullName evidence="3">NanoRNase/pAp phosphatase</fullName>
        <ecNumber evidence="3">3.1.-.-</ecNumber>
    </submittedName>
</protein>
<dbReference type="EMBL" id="CP036339">
    <property type="protein sequence ID" value="QDT74976.1"/>
    <property type="molecule type" value="Genomic_DNA"/>
</dbReference>
<evidence type="ECO:0000259" key="2">
    <source>
        <dbReference type="Pfam" id="PF02272"/>
    </source>
</evidence>
<proteinExistence type="predicted"/>
<dbReference type="Pfam" id="PF02272">
    <property type="entry name" value="DHHA1"/>
    <property type="match status" value="1"/>
</dbReference>
<keyword evidence="3" id="KW-0378">Hydrolase</keyword>
<dbReference type="Proteomes" id="UP000317909">
    <property type="component" value="Chromosome"/>
</dbReference>
<organism evidence="3 4">
    <name type="scientific">Lacipirellula limnantheis</name>
    <dbReference type="NCBI Taxonomy" id="2528024"/>
    <lineage>
        <taxon>Bacteria</taxon>
        <taxon>Pseudomonadati</taxon>
        <taxon>Planctomycetota</taxon>
        <taxon>Planctomycetia</taxon>
        <taxon>Pirellulales</taxon>
        <taxon>Lacipirellulaceae</taxon>
        <taxon>Lacipirellula</taxon>
    </lineage>
</organism>
<name>A0A517U2X6_9BACT</name>
<feature type="domain" description="DHHA1" evidence="2">
    <location>
        <begin position="240"/>
        <end position="322"/>
    </location>
</feature>
<evidence type="ECO:0000259" key="1">
    <source>
        <dbReference type="Pfam" id="PF01368"/>
    </source>
</evidence>
<accession>A0A517U2X6</accession>
<dbReference type="Gene3D" id="3.90.1640.10">
    <property type="entry name" value="inorganic pyrophosphatase (n-terminal core)"/>
    <property type="match status" value="1"/>
</dbReference>
<dbReference type="InterPro" id="IPR001667">
    <property type="entry name" value="DDH_dom"/>
</dbReference>
<dbReference type="KEGG" id="llh:I41_41810"/>
<sequence length="332" mass="35774">MKIDWLPLVEMIRSHDRFLLTSHQRADCDAIGSEMALALILETIGKQVAVVNADEVPEHIAFMDPYGRVGVLGATAPLEALRGFDAMIVVDTSAWSQLGGMADVLRGFRGAKAVIDHHASEDDLGAAVFKDNTAEATGRLILQLAKELGVPITPEIAAPLFAAIATDTGWFRFPSVTADTFAALAKLTAAGASPAKTFAELFEQHSLPRLHLRGRILERVKPECHGRMMWTEVSAIDFRETNAQKTDTEDVINMLLTVKGVEVALLFVELEPTVTKVSLRSRSAFDVNQLANQFGGGGHKAAAGITFAGPMIEAQQAVLEAVRLGMGECESK</sequence>
<dbReference type="OrthoDB" id="9803668at2"/>
<dbReference type="InterPro" id="IPR051319">
    <property type="entry name" value="Oligoribo/pAp-PDE_c-di-AMP_PDE"/>
</dbReference>
<reference evidence="3 4" key="1">
    <citation type="submission" date="2019-02" db="EMBL/GenBank/DDBJ databases">
        <title>Deep-cultivation of Planctomycetes and their phenomic and genomic characterization uncovers novel biology.</title>
        <authorList>
            <person name="Wiegand S."/>
            <person name="Jogler M."/>
            <person name="Boedeker C."/>
            <person name="Pinto D."/>
            <person name="Vollmers J."/>
            <person name="Rivas-Marin E."/>
            <person name="Kohn T."/>
            <person name="Peeters S.H."/>
            <person name="Heuer A."/>
            <person name="Rast P."/>
            <person name="Oberbeckmann S."/>
            <person name="Bunk B."/>
            <person name="Jeske O."/>
            <person name="Meyerdierks A."/>
            <person name="Storesund J.E."/>
            <person name="Kallscheuer N."/>
            <person name="Luecker S."/>
            <person name="Lage O.M."/>
            <person name="Pohl T."/>
            <person name="Merkel B.J."/>
            <person name="Hornburger P."/>
            <person name="Mueller R.-W."/>
            <person name="Bruemmer F."/>
            <person name="Labrenz M."/>
            <person name="Spormann A.M."/>
            <person name="Op den Camp H."/>
            <person name="Overmann J."/>
            <person name="Amann R."/>
            <person name="Jetten M.S.M."/>
            <person name="Mascher T."/>
            <person name="Medema M.H."/>
            <person name="Devos D.P."/>
            <person name="Kaster A.-K."/>
            <person name="Ovreas L."/>
            <person name="Rohde M."/>
            <person name="Galperin M.Y."/>
            <person name="Jogler C."/>
        </authorList>
    </citation>
    <scope>NUCLEOTIDE SEQUENCE [LARGE SCALE GENOMIC DNA]</scope>
    <source>
        <strain evidence="3 4">I41</strain>
    </source>
</reference>
<dbReference type="GO" id="GO:0003676">
    <property type="term" value="F:nucleic acid binding"/>
    <property type="evidence" value="ECO:0007669"/>
    <property type="project" value="InterPro"/>
</dbReference>
<feature type="domain" description="DDH" evidence="1">
    <location>
        <begin position="19"/>
        <end position="164"/>
    </location>
</feature>
<dbReference type="EC" id="3.1.-.-" evidence="3"/>
<dbReference type="InterPro" id="IPR038763">
    <property type="entry name" value="DHH_sf"/>
</dbReference>